<evidence type="ECO:0000313" key="2">
    <source>
        <dbReference type="Proteomes" id="UP001501594"/>
    </source>
</evidence>
<dbReference type="EMBL" id="BAABAU010000003">
    <property type="protein sequence ID" value="GAA4266999.1"/>
    <property type="molecule type" value="Genomic_DNA"/>
</dbReference>
<evidence type="ECO:0000313" key="1">
    <source>
        <dbReference type="EMBL" id="GAA4266999.1"/>
    </source>
</evidence>
<dbReference type="Proteomes" id="UP001501594">
    <property type="component" value="Unassembled WGS sequence"/>
</dbReference>
<reference evidence="2" key="1">
    <citation type="journal article" date="2019" name="Int. J. Syst. Evol. Microbiol.">
        <title>The Global Catalogue of Microorganisms (GCM) 10K type strain sequencing project: providing services to taxonomists for standard genome sequencing and annotation.</title>
        <authorList>
            <consortium name="The Broad Institute Genomics Platform"/>
            <consortium name="The Broad Institute Genome Sequencing Center for Infectious Disease"/>
            <person name="Wu L."/>
            <person name="Ma J."/>
        </authorList>
    </citation>
    <scope>NUCLEOTIDE SEQUENCE [LARGE SCALE GENOMIC DNA]</scope>
    <source>
        <strain evidence="2">JCM 17442</strain>
    </source>
</reference>
<proteinExistence type="predicted"/>
<organism evidence="1 2">
    <name type="scientific">Frondihabitans peucedani</name>
    <dbReference type="NCBI Taxonomy" id="598626"/>
    <lineage>
        <taxon>Bacteria</taxon>
        <taxon>Bacillati</taxon>
        <taxon>Actinomycetota</taxon>
        <taxon>Actinomycetes</taxon>
        <taxon>Micrococcales</taxon>
        <taxon>Microbacteriaceae</taxon>
        <taxon>Frondihabitans</taxon>
    </lineage>
</organism>
<accession>A0ABP8E4L7</accession>
<protein>
    <submittedName>
        <fullName evidence="1">Uncharacterized protein</fullName>
    </submittedName>
</protein>
<gene>
    <name evidence="1" type="ORF">GCM10022256_26110</name>
</gene>
<comment type="caution">
    <text evidence="1">The sequence shown here is derived from an EMBL/GenBank/DDBJ whole genome shotgun (WGS) entry which is preliminary data.</text>
</comment>
<keyword evidence="2" id="KW-1185">Reference proteome</keyword>
<sequence>MAALGPEGGLVTTTFYASFMAAENGRRQVGLFKREEEGGAPTDFSFARSLEWRWDKSGTLWAWLLGQGDGDFEVQSEHDAESFIAAVGSLGFDVEPF</sequence>
<name>A0ABP8E4L7_9MICO</name>